<dbReference type="EMBL" id="CP000750">
    <property type="protein sequence ID" value="ABS04112.1"/>
    <property type="molecule type" value="Genomic_DNA"/>
</dbReference>
<dbReference type="STRING" id="266940.Krad_2640"/>
<dbReference type="KEGG" id="kra:Krad_2640"/>
<reference evidence="3" key="1">
    <citation type="journal article" date="2008" name="PLoS ONE">
        <title>Survival in nuclear waste, extreme resistance, and potential applications gleaned from the genome sequence of Kineococcus radiotolerans SRS30216.</title>
        <authorList>
            <person name="Bagwell C.E."/>
            <person name="Bhat S."/>
            <person name="Hawkins G.M."/>
            <person name="Smith B.W."/>
            <person name="Biswas T."/>
            <person name="Hoover T.R."/>
            <person name="Saunders E."/>
            <person name="Han C.S."/>
            <person name="Tsodikov O.V."/>
            <person name="Shimkets L.J."/>
        </authorList>
    </citation>
    <scope>NUCLEOTIDE SEQUENCE [LARGE SCALE GENOMIC DNA]</scope>
    <source>
        <strain evidence="3">ATCC BAA-149 / DSM 14245 / SRS30216</strain>
    </source>
</reference>
<proteinExistence type="predicted"/>
<organism evidence="2 3">
    <name type="scientific">Kineococcus radiotolerans (strain ATCC BAA-149 / DSM 14245 / SRS30216)</name>
    <dbReference type="NCBI Taxonomy" id="266940"/>
    <lineage>
        <taxon>Bacteria</taxon>
        <taxon>Bacillati</taxon>
        <taxon>Actinomycetota</taxon>
        <taxon>Actinomycetes</taxon>
        <taxon>Kineosporiales</taxon>
        <taxon>Kineosporiaceae</taxon>
        <taxon>Kineococcus</taxon>
    </lineage>
</organism>
<dbReference type="AlphaFoldDB" id="A6WBC3"/>
<evidence type="ECO:0000256" key="1">
    <source>
        <dbReference type="SAM" id="MobiDB-lite"/>
    </source>
</evidence>
<feature type="compositionally biased region" description="Polar residues" evidence="1">
    <location>
        <begin position="114"/>
        <end position="124"/>
    </location>
</feature>
<gene>
    <name evidence="2" type="ordered locus">Krad_2640</name>
</gene>
<sequence>MQSLAAHDLRDDRAVGSSPDPRQLSTAELLAVGQPCVEEGRASPSSQSLRLAGRSSGGLRLALGPGGLGGAWSGTRPGARPPGQPQQDEDDPDHGHGDAPQRRRCPSRRGTGPSCFTTSAASGG</sequence>
<accession>A6WBC3</accession>
<evidence type="ECO:0000313" key="3">
    <source>
        <dbReference type="Proteomes" id="UP000001116"/>
    </source>
</evidence>
<feature type="region of interest" description="Disordered" evidence="1">
    <location>
        <begin position="1"/>
        <end position="24"/>
    </location>
</feature>
<keyword evidence="3" id="KW-1185">Reference proteome</keyword>
<dbReference type="HOGENOM" id="CLU_2000843_0_0_11"/>
<feature type="compositionally biased region" description="Low complexity" evidence="1">
    <location>
        <begin position="45"/>
        <end position="63"/>
    </location>
</feature>
<name>A6WBC3_KINRD</name>
<feature type="region of interest" description="Disordered" evidence="1">
    <location>
        <begin position="38"/>
        <end position="124"/>
    </location>
</feature>
<evidence type="ECO:0000313" key="2">
    <source>
        <dbReference type="EMBL" id="ABS04112.1"/>
    </source>
</evidence>
<protein>
    <submittedName>
        <fullName evidence="2">Uncharacterized protein</fullName>
    </submittedName>
</protein>
<dbReference type="Proteomes" id="UP000001116">
    <property type="component" value="Chromosome"/>
</dbReference>